<dbReference type="InterPro" id="IPR004330">
    <property type="entry name" value="FAR1_DNA_bnd_dom"/>
</dbReference>
<accession>A0A498IGU6</accession>
<feature type="transmembrane region" description="Helical" evidence="2">
    <location>
        <begin position="1054"/>
        <end position="1071"/>
    </location>
</feature>
<keyword evidence="8" id="KW-1185">Reference proteome</keyword>
<dbReference type="SUPFAM" id="SSF56300">
    <property type="entry name" value="Metallo-dependent phosphatases"/>
    <property type="match status" value="1"/>
</dbReference>
<proteinExistence type="predicted"/>
<dbReference type="Pfam" id="PF03101">
    <property type="entry name" value="FAR1"/>
    <property type="match status" value="1"/>
</dbReference>
<evidence type="ECO:0000256" key="2">
    <source>
        <dbReference type="SAM" id="Phobius"/>
    </source>
</evidence>
<dbReference type="Proteomes" id="UP000290289">
    <property type="component" value="Chromosome 12"/>
</dbReference>
<keyword evidence="2" id="KW-1133">Transmembrane helix</keyword>
<dbReference type="GO" id="GO:0016787">
    <property type="term" value="F:hydrolase activity"/>
    <property type="evidence" value="ECO:0007669"/>
    <property type="project" value="InterPro"/>
</dbReference>
<dbReference type="EMBL" id="RDQH01000338">
    <property type="protein sequence ID" value="RXH82596.1"/>
    <property type="molecule type" value="Genomic_DNA"/>
</dbReference>
<dbReference type="InterPro" id="IPR056229">
    <property type="entry name" value="Ig_TMM62"/>
</dbReference>
<gene>
    <name evidence="7" type="ORF">DVH24_036937</name>
</gene>
<sequence length="1119" mass="127508">MSWSVAPEQKESSGLVRRGGPKSEEPTLPTWWDVQAVPMINSIDEERGSIWAGAILATCVENEDIEEASSLVQNQEAAAQNCSRVEQNAKRAYAGQEFIETEAVAHACLLLLQCIILRSKKRFQNTYAGVRDLPSLFSRSRLDGLIIAWVGCKAMVSIKKLSIGKDDDDDDDDQRTPSSCKDGSSLVQPHEPYVGQEFDSQESALAFYNAYATRMGFVTRMNDMYRSKHDGTVIGRTLVCNKEGFRKPDRRDKKTLKPRAQTRVGCRAMLSIKKLSVGKWVVTWFVREHTHALTPNKALKGLINDQVPDDKTKIAELTNELFLERKRSAALREIVDLLFNHIEEHTQDLSKKVQHVVENMGGGSSGILMMVFRVIMLCHCLPLYLNLNLNLYAVAVAVTTTEESEEEFQQQLRRAVDVKGGPDSVVWVVQLSDLHFSVHHPDRALDFKNFVGPALSFINPSLVFITGDLTDGKSKDLLTMKQNEDEWLEYHNVMEDVIKRSRLDKTLFFDLRGNHDNFGVPQLGGSFDFFSKYSISGQLGRRRNVNSVTLQTGDRKHLFVGVDTTMSVGLRGPTNLFGHPTDQLLAELDTHLSQWDSRSQEPLSKISFGHFPLSFSVTSNSGKRLKDIFLNHSISAYICGHLHSSFGRNLKRRHQLSRHFLSLQKFFQLNVHQPYFHSAVNCSTEAPAAKEFWEWEMGDWRRSRAMRILAIDRGHVSYVDIDFKSGTKKTIILPTFPLDSRFMSTSSSHHEYECHDMVPLSYGTVRALVFSVSPIVSVTTKIYDSRPGFLNLVFEAPMQMIGDNTSRGDLYVAPWNHRAFEDPVPSRYWLQIEATDFMGRSILSDLRPFSVNGLTTMTSWTWKEFMVMGCQWDALYYPMLWCAVYFVLSILLIPKAILTFSVRHFTYKNKGFVNAVGLVFQELCRLPVAWFGFLGYLFYLILFPWVTGQVFTDGKDKGYMTYMGWVVKSFNQKGKHEYVGSPDVMVVVLPHLVFVVFPALFLTAALATEKQISREHFLSVTGKKEDDYGPEEKRSLWYDYSGNRRSNSGVGNRWIRNVLLVLCFAVCWKHFMNCRTLIKAYEMNPILHFPGYSLTIPLLLAYTAYKTRSSQQSRYFRAS</sequence>
<dbReference type="InterPro" id="IPR029052">
    <property type="entry name" value="Metallo-depent_PP-like"/>
</dbReference>
<feature type="domain" description="TMEM62 Ig-like" evidence="5">
    <location>
        <begin position="727"/>
        <end position="854"/>
    </location>
</feature>
<dbReference type="AlphaFoldDB" id="A0A498IGU6"/>
<feature type="region of interest" description="Disordered" evidence="1">
    <location>
        <begin position="165"/>
        <end position="186"/>
    </location>
</feature>
<evidence type="ECO:0000259" key="3">
    <source>
        <dbReference type="Pfam" id="PF00149"/>
    </source>
</evidence>
<evidence type="ECO:0000259" key="4">
    <source>
        <dbReference type="Pfam" id="PF03101"/>
    </source>
</evidence>
<feature type="transmembrane region" description="Helical" evidence="2">
    <location>
        <begin position="875"/>
        <end position="898"/>
    </location>
</feature>
<protein>
    <recommendedName>
        <fullName evidence="9">Calcineurin-like phosphoesterase domain-containing protein</fullName>
    </recommendedName>
</protein>
<dbReference type="STRING" id="3750.A0A498IGU6"/>
<feature type="domain" description="TMEM62 C-terminal" evidence="6">
    <location>
        <begin position="877"/>
        <end position="1090"/>
    </location>
</feature>
<dbReference type="Pfam" id="PF24394">
    <property type="entry name" value="TMEM62_C"/>
    <property type="match status" value="1"/>
</dbReference>
<feature type="compositionally biased region" description="Polar residues" evidence="1">
    <location>
        <begin position="176"/>
        <end position="186"/>
    </location>
</feature>
<feature type="domain" description="Calcineurin-like phosphoesterase" evidence="3">
    <location>
        <begin position="428"/>
        <end position="644"/>
    </location>
</feature>
<evidence type="ECO:0000313" key="7">
    <source>
        <dbReference type="EMBL" id="RXH82596.1"/>
    </source>
</evidence>
<dbReference type="PANTHER" id="PTHR14795:SF0">
    <property type="entry name" value="TRANSMEMBRANE PROTEIN 62"/>
    <property type="match status" value="1"/>
</dbReference>
<reference evidence="7 8" key="1">
    <citation type="submission" date="2018-10" db="EMBL/GenBank/DDBJ databases">
        <title>A high-quality apple genome assembly.</title>
        <authorList>
            <person name="Hu J."/>
        </authorList>
    </citation>
    <scope>NUCLEOTIDE SEQUENCE [LARGE SCALE GENOMIC DNA]</scope>
    <source>
        <strain evidence="8">cv. HFTH1</strain>
        <tissue evidence="7">Young leaf</tissue>
    </source>
</reference>
<dbReference type="Pfam" id="PF00149">
    <property type="entry name" value="Metallophos"/>
    <property type="match status" value="1"/>
</dbReference>
<keyword evidence="2" id="KW-0812">Transmembrane</keyword>
<organism evidence="7 8">
    <name type="scientific">Malus domestica</name>
    <name type="common">Apple</name>
    <name type="synonym">Pyrus malus</name>
    <dbReference type="NCBI Taxonomy" id="3750"/>
    <lineage>
        <taxon>Eukaryota</taxon>
        <taxon>Viridiplantae</taxon>
        <taxon>Streptophyta</taxon>
        <taxon>Embryophyta</taxon>
        <taxon>Tracheophyta</taxon>
        <taxon>Spermatophyta</taxon>
        <taxon>Magnoliopsida</taxon>
        <taxon>eudicotyledons</taxon>
        <taxon>Gunneridae</taxon>
        <taxon>Pentapetalae</taxon>
        <taxon>rosids</taxon>
        <taxon>fabids</taxon>
        <taxon>Rosales</taxon>
        <taxon>Rosaceae</taxon>
        <taxon>Amygdaloideae</taxon>
        <taxon>Maleae</taxon>
        <taxon>Malus</taxon>
    </lineage>
</organism>
<keyword evidence="2" id="KW-0472">Membrane</keyword>
<evidence type="ECO:0000313" key="8">
    <source>
        <dbReference type="Proteomes" id="UP000290289"/>
    </source>
</evidence>
<dbReference type="InterPro" id="IPR004843">
    <property type="entry name" value="Calcineurin-like_PHP"/>
</dbReference>
<feature type="transmembrane region" description="Helical" evidence="2">
    <location>
        <begin position="1086"/>
        <end position="1105"/>
    </location>
</feature>
<evidence type="ECO:0000256" key="1">
    <source>
        <dbReference type="SAM" id="MobiDB-lite"/>
    </source>
</evidence>
<evidence type="ECO:0000259" key="6">
    <source>
        <dbReference type="Pfam" id="PF24394"/>
    </source>
</evidence>
<dbReference type="PANTHER" id="PTHR14795">
    <property type="entry name" value="HELICASE RELATED"/>
    <property type="match status" value="1"/>
</dbReference>
<evidence type="ECO:0008006" key="9">
    <source>
        <dbReference type="Google" id="ProtNLM"/>
    </source>
</evidence>
<dbReference type="InterPro" id="IPR056230">
    <property type="entry name" value="TMEM62_C"/>
</dbReference>
<name>A0A498IGU6_MALDO</name>
<feature type="region of interest" description="Disordered" evidence="1">
    <location>
        <begin position="1"/>
        <end position="28"/>
    </location>
</feature>
<evidence type="ECO:0000259" key="5">
    <source>
        <dbReference type="Pfam" id="PF24384"/>
    </source>
</evidence>
<feature type="transmembrane region" description="Helical" evidence="2">
    <location>
        <begin position="928"/>
        <end position="946"/>
    </location>
</feature>
<comment type="caution">
    <text evidence="7">The sequence shown here is derived from an EMBL/GenBank/DDBJ whole genome shotgun (WGS) entry which is preliminary data.</text>
</comment>
<dbReference type="Gene3D" id="3.60.21.10">
    <property type="match status" value="1"/>
</dbReference>
<feature type="domain" description="FAR1" evidence="4">
    <location>
        <begin position="207"/>
        <end position="294"/>
    </location>
</feature>
<feature type="transmembrane region" description="Helical" evidence="2">
    <location>
        <begin position="984"/>
        <end position="1007"/>
    </location>
</feature>
<dbReference type="Pfam" id="PF24384">
    <property type="entry name" value="Ig_TMM62"/>
    <property type="match status" value="1"/>
</dbReference>